<dbReference type="GO" id="GO:0140359">
    <property type="term" value="F:ABC-type transporter activity"/>
    <property type="evidence" value="ECO:0007669"/>
    <property type="project" value="InterPro"/>
</dbReference>
<dbReference type="InterPro" id="IPR013611">
    <property type="entry name" value="Transp-assoc_OB_typ2"/>
</dbReference>
<keyword evidence="1" id="KW-0813">Transport</keyword>
<dbReference type="GO" id="GO:0055052">
    <property type="term" value="C:ATP-binding cassette (ABC) transporter complex, substrate-binding subunit-containing"/>
    <property type="evidence" value="ECO:0007669"/>
    <property type="project" value="TreeGrafter"/>
</dbReference>
<dbReference type="GO" id="GO:0005524">
    <property type="term" value="F:ATP binding"/>
    <property type="evidence" value="ECO:0007669"/>
    <property type="project" value="UniProtKB-KW"/>
</dbReference>
<keyword evidence="3" id="KW-0547">Nucleotide-binding</keyword>
<evidence type="ECO:0000256" key="4">
    <source>
        <dbReference type="ARBA" id="ARBA00022840"/>
    </source>
</evidence>
<dbReference type="Gene3D" id="3.40.50.300">
    <property type="entry name" value="P-loop containing nucleotide triphosphate hydrolases"/>
    <property type="match status" value="1"/>
</dbReference>
<evidence type="ECO:0000256" key="1">
    <source>
        <dbReference type="ARBA" id="ARBA00022448"/>
    </source>
</evidence>
<evidence type="ECO:0000313" key="6">
    <source>
        <dbReference type="EMBL" id="THJ36392.1"/>
    </source>
</evidence>
<gene>
    <name evidence="6" type="primary">ugpC</name>
    <name evidence="6" type="ORF">E8K88_00335</name>
</gene>
<keyword evidence="7" id="KW-1185">Reference proteome</keyword>
<dbReference type="InterPro" id="IPR017871">
    <property type="entry name" value="ABC_transporter-like_CS"/>
</dbReference>
<keyword evidence="4 6" id="KW-0067">ATP-binding</keyword>
<dbReference type="Proteomes" id="UP000306236">
    <property type="component" value="Unassembled WGS sequence"/>
</dbReference>
<reference evidence="6 7" key="1">
    <citation type="submission" date="2019-04" db="EMBL/GenBank/DDBJ databases">
        <title>Lampropedia sp YIM MLB12 draf genome.</title>
        <authorList>
            <person name="Wang Y.-X."/>
        </authorList>
    </citation>
    <scope>NUCLEOTIDE SEQUENCE [LARGE SCALE GENOMIC DNA]</scope>
    <source>
        <strain evidence="6 7">YIM MLB12</strain>
    </source>
</reference>
<dbReference type="RefSeq" id="WP_136404651.1">
    <property type="nucleotide sequence ID" value="NZ_SSWX01000001.1"/>
</dbReference>
<accession>A0A4V3YXT8</accession>
<dbReference type="InterPro" id="IPR047641">
    <property type="entry name" value="ABC_transpr_MalK/UgpC-like"/>
</dbReference>
<dbReference type="Gene3D" id="2.40.50.140">
    <property type="entry name" value="Nucleic acid-binding proteins"/>
    <property type="match status" value="1"/>
</dbReference>
<dbReference type="NCBIfam" id="NF008653">
    <property type="entry name" value="PRK11650.1"/>
    <property type="match status" value="1"/>
</dbReference>
<sequence length="362" mass="39265">MSAISLQGISKHYSDHVVVDQLDLEVQAGEFMVLVGPSGCGKSTTLRMIAGLEDISAGRLLIGGRDVTHAAPHERDIAMVFQSYALYPHMTVYMNMAFGLLRTSKLSRSEIDQRVQEAAARLQITDLLQRKPNALSGGQRQRVAIGRALVRKPKVFLFDEPLSNLDAKLRTHMRGELERLHAELGITIVYVTHDQVEAMTLGTRIAVMDRGQVCQVGAPMEVYRQPASRFVASFIGSPQMNFLPVPAGAGVGENGLQAQFGDAVLQPGAVLGLRPEELHLSSATDSAEMPLSALRWHGVVQRVERLGAEAYVQIRVGSADVLVRADVDAALVTQQAILLTPELSCLRLFDAQSGARLLSLAA</sequence>
<dbReference type="OrthoDB" id="5298774at2"/>
<dbReference type="Pfam" id="PF00005">
    <property type="entry name" value="ABC_tran"/>
    <property type="match status" value="1"/>
</dbReference>
<dbReference type="FunFam" id="3.40.50.300:FF:000042">
    <property type="entry name" value="Maltose/maltodextrin ABC transporter, ATP-binding protein"/>
    <property type="match status" value="1"/>
</dbReference>
<dbReference type="SUPFAM" id="SSF50331">
    <property type="entry name" value="MOP-like"/>
    <property type="match status" value="1"/>
</dbReference>
<dbReference type="AlphaFoldDB" id="A0A4V3YXT8"/>
<dbReference type="Pfam" id="PF08402">
    <property type="entry name" value="TOBE_2"/>
    <property type="match status" value="1"/>
</dbReference>
<evidence type="ECO:0000256" key="3">
    <source>
        <dbReference type="ARBA" id="ARBA00022741"/>
    </source>
</evidence>
<dbReference type="PROSITE" id="PS50893">
    <property type="entry name" value="ABC_TRANSPORTER_2"/>
    <property type="match status" value="1"/>
</dbReference>
<protein>
    <submittedName>
        <fullName evidence="6">sn-glycerol-3-phosphate ABC transporter ATP-binding protein UgpC</fullName>
    </submittedName>
</protein>
<dbReference type="SMART" id="SM00382">
    <property type="entry name" value="AAA"/>
    <property type="match status" value="1"/>
</dbReference>
<dbReference type="InterPro" id="IPR012340">
    <property type="entry name" value="NA-bd_OB-fold"/>
</dbReference>
<dbReference type="SUPFAM" id="SSF52540">
    <property type="entry name" value="P-loop containing nucleoside triphosphate hydrolases"/>
    <property type="match status" value="1"/>
</dbReference>
<comment type="caution">
    <text evidence="6">The sequence shown here is derived from an EMBL/GenBank/DDBJ whole genome shotgun (WGS) entry which is preliminary data.</text>
</comment>
<dbReference type="InterPro" id="IPR027417">
    <property type="entry name" value="P-loop_NTPase"/>
</dbReference>
<dbReference type="InterPro" id="IPR015855">
    <property type="entry name" value="ABC_transpr_MalK-like"/>
</dbReference>
<dbReference type="CDD" id="cd03301">
    <property type="entry name" value="ABC_MalK_N"/>
    <property type="match status" value="1"/>
</dbReference>
<evidence type="ECO:0000259" key="5">
    <source>
        <dbReference type="PROSITE" id="PS50893"/>
    </source>
</evidence>
<dbReference type="PROSITE" id="PS00211">
    <property type="entry name" value="ABC_TRANSPORTER_1"/>
    <property type="match status" value="1"/>
</dbReference>
<dbReference type="PANTHER" id="PTHR43875:SF1">
    <property type="entry name" value="OSMOPROTECTIVE COMPOUNDS UPTAKE ATP-BINDING PROTEIN GGTA"/>
    <property type="match status" value="1"/>
</dbReference>
<feature type="domain" description="ABC transporter" evidence="5">
    <location>
        <begin position="4"/>
        <end position="235"/>
    </location>
</feature>
<dbReference type="EMBL" id="SSWX01000001">
    <property type="protein sequence ID" value="THJ36392.1"/>
    <property type="molecule type" value="Genomic_DNA"/>
</dbReference>
<dbReference type="InterPro" id="IPR003593">
    <property type="entry name" value="AAA+_ATPase"/>
</dbReference>
<proteinExistence type="predicted"/>
<dbReference type="GO" id="GO:0016887">
    <property type="term" value="F:ATP hydrolysis activity"/>
    <property type="evidence" value="ECO:0007669"/>
    <property type="project" value="InterPro"/>
</dbReference>
<evidence type="ECO:0000256" key="2">
    <source>
        <dbReference type="ARBA" id="ARBA00022475"/>
    </source>
</evidence>
<name>A0A4V3YXT8_9BURK</name>
<dbReference type="PANTHER" id="PTHR43875">
    <property type="entry name" value="MALTODEXTRIN IMPORT ATP-BINDING PROTEIN MSMX"/>
    <property type="match status" value="1"/>
</dbReference>
<dbReference type="InterPro" id="IPR003439">
    <property type="entry name" value="ABC_transporter-like_ATP-bd"/>
</dbReference>
<dbReference type="InterPro" id="IPR008995">
    <property type="entry name" value="Mo/tungstate-bd_C_term_dom"/>
</dbReference>
<organism evidence="6 7">
    <name type="scientific">Lampropedia aestuarii</name>
    <dbReference type="NCBI Taxonomy" id="2562762"/>
    <lineage>
        <taxon>Bacteria</taxon>
        <taxon>Pseudomonadati</taxon>
        <taxon>Pseudomonadota</taxon>
        <taxon>Betaproteobacteria</taxon>
        <taxon>Burkholderiales</taxon>
        <taxon>Comamonadaceae</taxon>
        <taxon>Lampropedia</taxon>
    </lineage>
</organism>
<dbReference type="GO" id="GO:0008643">
    <property type="term" value="P:carbohydrate transport"/>
    <property type="evidence" value="ECO:0007669"/>
    <property type="project" value="InterPro"/>
</dbReference>
<keyword evidence="2" id="KW-1003">Cell membrane</keyword>
<evidence type="ECO:0000313" key="7">
    <source>
        <dbReference type="Proteomes" id="UP000306236"/>
    </source>
</evidence>
<keyword evidence="2" id="KW-0472">Membrane</keyword>